<comment type="caution">
    <text evidence="2">The sequence shown here is derived from an EMBL/GenBank/DDBJ whole genome shotgun (WGS) entry which is preliminary data.</text>
</comment>
<accession>A0A3M7PD51</accession>
<organism evidence="2 3">
    <name type="scientific">Brachionus plicatilis</name>
    <name type="common">Marine rotifer</name>
    <name type="synonym">Brachionus muelleri</name>
    <dbReference type="NCBI Taxonomy" id="10195"/>
    <lineage>
        <taxon>Eukaryota</taxon>
        <taxon>Metazoa</taxon>
        <taxon>Spiralia</taxon>
        <taxon>Gnathifera</taxon>
        <taxon>Rotifera</taxon>
        <taxon>Eurotatoria</taxon>
        <taxon>Monogononta</taxon>
        <taxon>Pseudotrocha</taxon>
        <taxon>Ploima</taxon>
        <taxon>Brachionidae</taxon>
        <taxon>Brachionus</taxon>
    </lineage>
</organism>
<proteinExistence type="predicted"/>
<evidence type="ECO:0000256" key="1">
    <source>
        <dbReference type="SAM" id="Phobius"/>
    </source>
</evidence>
<keyword evidence="1" id="KW-1133">Transmembrane helix</keyword>
<evidence type="ECO:0000313" key="3">
    <source>
        <dbReference type="Proteomes" id="UP000276133"/>
    </source>
</evidence>
<name>A0A3M7PD51_BRAPC</name>
<sequence>MVHKRKDYLDGFLIGLVLSTLYLLNESSQLTVAHQKLVFLFLLSLFMSKNLNKWGLKKLCFMLQQKDHQSIHIIYFKFILQSINSYIVFFITIRKY</sequence>
<dbReference type="Proteomes" id="UP000276133">
    <property type="component" value="Unassembled WGS sequence"/>
</dbReference>
<keyword evidence="1" id="KW-0812">Transmembrane</keyword>
<keyword evidence="3" id="KW-1185">Reference proteome</keyword>
<evidence type="ECO:0000313" key="2">
    <source>
        <dbReference type="EMBL" id="RMZ97025.1"/>
    </source>
</evidence>
<dbReference type="AlphaFoldDB" id="A0A3M7PD51"/>
<feature type="transmembrane region" description="Helical" evidence="1">
    <location>
        <begin position="73"/>
        <end position="93"/>
    </location>
</feature>
<reference evidence="2 3" key="1">
    <citation type="journal article" date="2018" name="Sci. Rep.">
        <title>Genomic signatures of local adaptation to the degree of environmental predictability in rotifers.</title>
        <authorList>
            <person name="Franch-Gras L."/>
            <person name="Hahn C."/>
            <person name="Garcia-Roger E.M."/>
            <person name="Carmona M.J."/>
            <person name="Serra M."/>
            <person name="Gomez A."/>
        </authorList>
    </citation>
    <scope>NUCLEOTIDE SEQUENCE [LARGE SCALE GENOMIC DNA]</scope>
    <source>
        <strain evidence="2">HYR1</strain>
    </source>
</reference>
<protein>
    <submittedName>
        <fullName evidence="2">Uncharacterized protein</fullName>
    </submittedName>
</protein>
<feature type="transmembrane region" description="Helical" evidence="1">
    <location>
        <begin position="7"/>
        <end position="24"/>
    </location>
</feature>
<keyword evidence="1" id="KW-0472">Membrane</keyword>
<dbReference type="EMBL" id="REGN01011686">
    <property type="protein sequence ID" value="RMZ97025.1"/>
    <property type="molecule type" value="Genomic_DNA"/>
</dbReference>
<gene>
    <name evidence="2" type="ORF">BpHYR1_030485</name>
</gene>